<reference evidence="3 4" key="1">
    <citation type="journal article" date="2011" name="Genome Res.">
        <title>Phylogeny-wide analysis of social amoeba genomes highlights ancient origins for complex intercellular communication.</title>
        <authorList>
            <person name="Heidel A.J."/>
            <person name="Lawal H.M."/>
            <person name="Felder M."/>
            <person name="Schilde C."/>
            <person name="Helps N.R."/>
            <person name="Tunggal B."/>
            <person name="Rivero F."/>
            <person name="John U."/>
            <person name="Schleicher M."/>
            <person name="Eichinger L."/>
            <person name="Platzer M."/>
            <person name="Noegel A.A."/>
            <person name="Schaap P."/>
            <person name="Gloeckner G."/>
        </authorList>
    </citation>
    <scope>NUCLEOTIDE SEQUENCE [LARGE SCALE GENOMIC DNA]</scope>
    <source>
        <strain evidence="4">ATCC 26659 / Pp 5 / PN500</strain>
    </source>
</reference>
<evidence type="ECO:0000313" key="3">
    <source>
        <dbReference type="EMBL" id="EFA81609.1"/>
    </source>
</evidence>
<gene>
    <name evidence="3" type="ORF">PPL_05600</name>
</gene>
<comment type="caution">
    <text evidence="3">The sequence shown here is derived from an EMBL/GenBank/DDBJ whole genome shotgun (WGS) entry which is preliminary data.</text>
</comment>
<dbReference type="InterPro" id="IPR006073">
    <property type="entry name" value="GTP-bd"/>
</dbReference>
<dbReference type="InParanoid" id="D3BAM2"/>
<dbReference type="GeneID" id="31361084"/>
<sequence length="318" mass="35887">MNPTPTIISFFGNPGSGKSTLCNSLIGYIAFNSGVSIGQGMTTKSQTFQLGSKIIVDSPGLADPVMRERVAVEIETSLKQNGDYKIIFVVTLDSGRVKVQDLETLNTIIRSIKTPFEYGLIINKVTPRVAEKLKLCPADLQACIKMVEKMPFETLVIKKINDLEDQDNVLIEDSSIKQELLAFFDKIPSRLIRKEQVGKVEVRDYDKKVKEMETKLTELTQQIQRSQQENERLMKNTENMQNQLSREIEVNRENTKQHELHMNNMKLHNDQMMNVLNNNLQEQRALTQQAIARAEEADRKAEEARNRGGGGGGGCTIM</sequence>
<dbReference type="Proteomes" id="UP000001396">
    <property type="component" value="Unassembled WGS sequence"/>
</dbReference>
<proteinExistence type="predicted"/>
<dbReference type="AlphaFoldDB" id="D3BAM2"/>
<protein>
    <recommendedName>
        <fullName evidence="2">G domain-containing protein</fullName>
    </recommendedName>
</protein>
<evidence type="ECO:0000259" key="2">
    <source>
        <dbReference type="Pfam" id="PF01926"/>
    </source>
</evidence>
<dbReference type="RefSeq" id="XP_020433726.1">
    <property type="nucleotide sequence ID" value="XM_020576477.1"/>
</dbReference>
<feature type="compositionally biased region" description="Gly residues" evidence="1">
    <location>
        <begin position="307"/>
        <end position="318"/>
    </location>
</feature>
<dbReference type="EMBL" id="ADBJ01000025">
    <property type="protein sequence ID" value="EFA81609.1"/>
    <property type="molecule type" value="Genomic_DNA"/>
</dbReference>
<dbReference type="Gene3D" id="3.40.50.300">
    <property type="entry name" value="P-loop containing nucleotide triphosphate hydrolases"/>
    <property type="match status" value="1"/>
</dbReference>
<keyword evidence="4" id="KW-1185">Reference proteome</keyword>
<dbReference type="InterPro" id="IPR027417">
    <property type="entry name" value="P-loop_NTPase"/>
</dbReference>
<dbReference type="Pfam" id="PF01926">
    <property type="entry name" value="MMR_HSR1"/>
    <property type="match status" value="1"/>
</dbReference>
<name>D3BAM2_HETP5</name>
<evidence type="ECO:0000256" key="1">
    <source>
        <dbReference type="SAM" id="MobiDB-lite"/>
    </source>
</evidence>
<feature type="region of interest" description="Disordered" evidence="1">
    <location>
        <begin position="295"/>
        <end position="318"/>
    </location>
</feature>
<evidence type="ECO:0000313" key="4">
    <source>
        <dbReference type="Proteomes" id="UP000001396"/>
    </source>
</evidence>
<accession>D3BAM2</accession>
<feature type="domain" description="G" evidence="2">
    <location>
        <begin position="8"/>
        <end position="115"/>
    </location>
</feature>
<feature type="compositionally biased region" description="Basic and acidic residues" evidence="1">
    <location>
        <begin position="295"/>
        <end position="306"/>
    </location>
</feature>
<organism evidence="3 4">
    <name type="scientific">Heterostelium pallidum (strain ATCC 26659 / Pp 5 / PN500)</name>
    <name type="common">Cellular slime mold</name>
    <name type="synonym">Polysphondylium pallidum</name>
    <dbReference type="NCBI Taxonomy" id="670386"/>
    <lineage>
        <taxon>Eukaryota</taxon>
        <taxon>Amoebozoa</taxon>
        <taxon>Evosea</taxon>
        <taxon>Eumycetozoa</taxon>
        <taxon>Dictyostelia</taxon>
        <taxon>Acytosteliales</taxon>
        <taxon>Acytosteliaceae</taxon>
        <taxon>Heterostelium</taxon>
    </lineage>
</organism>
<dbReference type="SUPFAM" id="SSF52540">
    <property type="entry name" value="P-loop containing nucleoside triphosphate hydrolases"/>
    <property type="match status" value="1"/>
</dbReference>
<dbReference type="GO" id="GO:0005525">
    <property type="term" value="F:GTP binding"/>
    <property type="evidence" value="ECO:0007669"/>
    <property type="project" value="InterPro"/>
</dbReference>